<accession>A0A072UAI9</accession>
<dbReference type="AlphaFoldDB" id="A0A072UAI9"/>
<evidence type="ECO:0000313" key="3">
    <source>
        <dbReference type="Proteomes" id="UP000002051"/>
    </source>
</evidence>
<name>A0A072UAI9_MEDTR</name>
<dbReference type="EnsemblPlants" id="KEH26794">
    <property type="protein sequence ID" value="KEH26794"/>
    <property type="gene ID" value="MTR_6g073797"/>
</dbReference>
<reference evidence="1 3" key="1">
    <citation type="journal article" date="2011" name="Nature">
        <title>The Medicago genome provides insight into the evolution of rhizobial symbioses.</title>
        <authorList>
            <person name="Young N.D."/>
            <person name="Debelle F."/>
            <person name="Oldroyd G.E."/>
            <person name="Geurts R."/>
            <person name="Cannon S.B."/>
            <person name="Udvardi M.K."/>
            <person name="Benedito V.A."/>
            <person name="Mayer K.F."/>
            <person name="Gouzy J."/>
            <person name="Schoof H."/>
            <person name="Van de Peer Y."/>
            <person name="Proost S."/>
            <person name="Cook D.R."/>
            <person name="Meyers B.C."/>
            <person name="Spannagl M."/>
            <person name="Cheung F."/>
            <person name="De Mita S."/>
            <person name="Krishnakumar V."/>
            <person name="Gundlach H."/>
            <person name="Zhou S."/>
            <person name="Mudge J."/>
            <person name="Bharti A.K."/>
            <person name="Murray J.D."/>
            <person name="Naoumkina M.A."/>
            <person name="Rosen B."/>
            <person name="Silverstein K.A."/>
            <person name="Tang H."/>
            <person name="Rombauts S."/>
            <person name="Zhao P.X."/>
            <person name="Zhou P."/>
            <person name="Barbe V."/>
            <person name="Bardou P."/>
            <person name="Bechner M."/>
            <person name="Bellec A."/>
            <person name="Berger A."/>
            <person name="Berges H."/>
            <person name="Bidwell S."/>
            <person name="Bisseling T."/>
            <person name="Choisne N."/>
            <person name="Couloux A."/>
            <person name="Denny R."/>
            <person name="Deshpande S."/>
            <person name="Dai X."/>
            <person name="Doyle J.J."/>
            <person name="Dudez A.M."/>
            <person name="Farmer A.D."/>
            <person name="Fouteau S."/>
            <person name="Franken C."/>
            <person name="Gibelin C."/>
            <person name="Gish J."/>
            <person name="Goldstein S."/>
            <person name="Gonzalez A.J."/>
            <person name="Green P.J."/>
            <person name="Hallab A."/>
            <person name="Hartog M."/>
            <person name="Hua A."/>
            <person name="Humphray S.J."/>
            <person name="Jeong D.H."/>
            <person name="Jing Y."/>
            <person name="Jocker A."/>
            <person name="Kenton S.M."/>
            <person name="Kim D.J."/>
            <person name="Klee K."/>
            <person name="Lai H."/>
            <person name="Lang C."/>
            <person name="Lin S."/>
            <person name="Macmil S.L."/>
            <person name="Magdelenat G."/>
            <person name="Matthews L."/>
            <person name="McCorrison J."/>
            <person name="Monaghan E.L."/>
            <person name="Mun J.H."/>
            <person name="Najar F.Z."/>
            <person name="Nicholson C."/>
            <person name="Noirot C."/>
            <person name="O'Bleness M."/>
            <person name="Paule C.R."/>
            <person name="Poulain J."/>
            <person name="Prion F."/>
            <person name="Qin B."/>
            <person name="Qu C."/>
            <person name="Retzel E.F."/>
            <person name="Riddle C."/>
            <person name="Sallet E."/>
            <person name="Samain S."/>
            <person name="Samson N."/>
            <person name="Sanders I."/>
            <person name="Saurat O."/>
            <person name="Scarpelli C."/>
            <person name="Schiex T."/>
            <person name="Segurens B."/>
            <person name="Severin A.J."/>
            <person name="Sherrier D.J."/>
            <person name="Shi R."/>
            <person name="Sims S."/>
            <person name="Singer S.R."/>
            <person name="Sinharoy S."/>
            <person name="Sterck L."/>
            <person name="Viollet A."/>
            <person name="Wang B.B."/>
            <person name="Wang K."/>
            <person name="Wang M."/>
            <person name="Wang X."/>
            <person name="Warfsmann J."/>
            <person name="Weissenbach J."/>
            <person name="White D.D."/>
            <person name="White J.D."/>
            <person name="Wiley G.B."/>
            <person name="Wincker P."/>
            <person name="Xing Y."/>
            <person name="Yang L."/>
            <person name="Yao Z."/>
            <person name="Ying F."/>
            <person name="Zhai J."/>
            <person name="Zhou L."/>
            <person name="Zuber A."/>
            <person name="Denarie J."/>
            <person name="Dixon R.A."/>
            <person name="May G.D."/>
            <person name="Schwartz D.C."/>
            <person name="Rogers J."/>
            <person name="Quetier F."/>
            <person name="Town C.D."/>
            <person name="Roe B.A."/>
        </authorList>
    </citation>
    <scope>NUCLEOTIDE SEQUENCE [LARGE SCALE GENOMIC DNA]</scope>
    <source>
        <strain evidence="1">A17</strain>
        <strain evidence="2 3">cv. Jemalong A17</strain>
    </source>
</reference>
<dbReference type="HOGENOM" id="CLU_2267781_0_0_1"/>
<dbReference type="Proteomes" id="UP000002051">
    <property type="component" value="Chromosome 6"/>
</dbReference>
<evidence type="ECO:0000313" key="1">
    <source>
        <dbReference type="EMBL" id="KEH26794.1"/>
    </source>
</evidence>
<gene>
    <name evidence="1" type="ordered locus">MTR_6g073797</name>
</gene>
<sequence>MTQSMPCVQYRHEGKRVIIHMIIITESQFVRLSFDIRISDSGEASKIRLSILNEQLLKLLMFDCRIRLPNYTRVVLSWLINCFQEDCCDFEQFVRLSFDIRIW</sequence>
<organism evidence="1 3">
    <name type="scientific">Medicago truncatula</name>
    <name type="common">Barrel medic</name>
    <name type="synonym">Medicago tribuloides</name>
    <dbReference type="NCBI Taxonomy" id="3880"/>
    <lineage>
        <taxon>Eukaryota</taxon>
        <taxon>Viridiplantae</taxon>
        <taxon>Streptophyta</taxon>
        <taxon>Embryophyta</taxon>
        <taxon>Tracheophyta</taxon>
        <taxon>Spermatophyta</taxon>
        <taxon>Magnoliopsida</taxon>
        <taxon>eudicotyledons</taxon>
        <taxon>Gunneridae</taxon>
        <taxon>Pentapetalae</taxon>
        <taxon>rosids</taxon>
        <taxon>fabids</taxon>
        <taxon>Fabales</taxon>
        <taxon>Fabaceae</taxon>
        <taxon>Papilionoideae</taxon>
        <taxon>50 kb inversion clade</taxon>
        <taxon>NPAAA clade</taxon>
        <taxon>Hologalegina</taxon>
        <taxon>IRL clade</taxon>
        <taxon>Trifolieae</taxon>
        <taxon>Medicago</taxon>
    </lineage>
</organism>
<dbReference type="EMBL" id="CM001222">
    <property type="protein sequence ID" value="KEH26794.1"/>
    <property type="molecule type" value="Genomic_DNA"/>
</dbReference>
<proteinExistence type="predicted"/>
<keyword evidence="3" id="KW-1185">Reference proteome</keyword>
<reference evidence="2" key="3">
    <citation type="submission" date="2015-04" db="UniProtKB">
        <authorList>
            <consortium name="EnsemblPlants"/>
        </authorList>
    </citation>
    <scope>IDENTIFICATION</scope>
    <source>
        <strain evidence="2">cv. Jemalong A17</strain>
    </source>
</reference>
<protein>
    <submittedName>
        <fullName evidence="1 2">Uncharacterized protein</fullName>
    </submittedName>
</protein>
<evidence type="ECO:0000313" key="2">
    <source>
        <dbReference type="EnsemblPlants" id="KEH26794"/>
    </source>
</evidence>
<reference evidence="1 3" key="2">
    <citation type="journal article" date="2014" name="BMC Genomics">
        <title>An improved genome release (version Mt4.0) for the model legume Medicago truncatula.</title>
        <authorList>
            <person name="Tang H."/>
            <person name="Krishnakumar V."/>
            <person name="Bidwell S."/>
            <person name="Rosen B."/>
            <person name="Chan A."/>
            <person name="Zhou S."/>
            <person name="Gentzbittel L."/>
            <person name="Childs K.L."/>
            <person name="Yandell M."/>
            <person name="Gundlach H."/>
            <person name="Mayer K.F."/>
            <person name="Schwartz D.C."/>
            <person name="Town C.D."/>
        </authorList>
    </citation>
    <scope>GENOME REANNOTATION</scope>
    <source>
        <strain evidence="1">A17</strain>
        <strain evidence="2 3">cv. Jemalong A17</strain>
    </source>
</reference>